<keyword evidence="3" id="KW-0201">Cytochrome c-type biogenesis</keyword>
<evidence type="ECO:0000259" key="7">
    <source>
        <dbReference type="PROSITE" id="PS51352"/>
    </source>
</evidence>
<comment type="caution">
    <text evidence="8">The sequence shown here is derived from an EMBL/GenBank/DDBJ whole genome shotgun (WGS) entry which is preliminary data.</text>
</comment>
<sequence>MSKDNPAKAPRWALWLPLALFAGFVALVVVGLVKPKNTDIASQMVGKPLPAFTLRAAADERPGLATADFQTGKPQLLNIFASWCIPCRAEAPVLEELRRQGVTINAIAIRDHKADLAAFLGQYGNPYARIGADDVSAVQLAIGSSGVPETFVIDGKGVIRYQHIGDIRPEQIPDILRLLKEAQ</sequence>
<dbReference type="Proteomes" id="UP000548867">
    <property type="component" value="Unassembled WGS sequence"/>
</dbReference>
<comment type="subcellular location">
    <subcellularLocation>
        <location evidence="1">Cell envelope</location>
    </subcellularLocation>
</comment>
<dbReference type="InterPro" id="IPR036249">
    <property type="entry name" value="Thioredoxin-like_sf"/>
</dbReference>
<name>A0A7W6CHB0_9SPHN</name>
<evidence type="ECO:0000256" key="4">
    <source>
        <dbReference type="ARBA" id="ARBA00023157"/>
    </source>
</evidence>
<dbReference type="InterPro" id="IPR050553">
    <property type="entry name" value="Thioredoxin_ResA/DsbE_sf"/>
</dbReference>
<dbReference type="Pfam" id="PF08534">
    <property type="entry name" value="Redoxin"/>
    <property type="match status" value="1"/>
</dbReference>
<protein>
    <submittedName>
        <fullName evidence="8">Cytochrome c biogenesis protein CcmG/thiol:disulfide interchange protein DsbE</fullName>
    </submittedName>
</protein>
<dbReference type="InterPro" id="IPR013740">
    <property type="entry name" value="Redoxin"/>
</dbReference>
<evidence type="ECO:0000313" key="9">
    <source>
        <dbReference type="Proteomes" id="UP000548867"/>
    </source>
</evidence>
<evidence type="ECO:0000313" key="8">
    <source>
        <dbReference type="EMBL" id="MBB3954634.1"/>
    </source>
</evidence>
<dbReference type="PANTHER" id="PTHR42852:SF6">
    <property type="entry name" value="THIOL:DISULFIDE INTERCHANGE PROTEIN DSBE"/>
    <property type="match status" value="1"/>
</dbReference>
<dbReference type="Gene3D" id="3.40.30.10">
    <property type="entry name" value="Glutaredoxin"/>
    <property type="match status" value="1"/>
</dbReference>
<dbReference type="EMBL" id="JACIDX010000005">
    <property type="protein sequence ID" value="MBB3954634.1"/>
    <property type="molecule type" value="Genomic_DNA"/>
</dbReference>
<dbReference type="GO" id="GO:0015036">
    <property type="term" value="F:disulfide oxidoreductase activity"/>
    <property type="evidence" value="ECO:0007669"/>
    <property type="project" value="InterPro"/>
</dbReference>
<dbReference type="CDD" id="cd03010">
    <property type="entry name" value="TlpA_like_DsbE"/>
    <property type="match status" value="1"/>
</dbReference>
<feature type="transmembrane region" description="Helical" evidence="6">
    <location>
        <begin position="12"/>
        <end position="33"/>
    </location>
</feature>
<evidence type="ECO:0000256" key="5">
    <source>
        <dbReference type="ARBA" id="ARBA00023284"/>
    </source>
</evidence>
<dbReference type="RefSeq" id="WP_183624273.1">
    <property type="nucleotide sequence ID" value="NZ_JACIDX010000005.1"/>
</dbReference>
<dbReference type="PROSITE" id="PS51352">
    <property type="entry name" value="THIOREDOXIN_2"/>
    <property type="match status" value="1"/>
</dbReference>
<dbReference type="InterPro" id="IPR004799">
    <property type="entry name" value="Periplasmic_diS_OxRdtase_DsbE"/>
</dbReference>
<accession>A0A7W6CHB0</accession>
<reference evidence="8 9" key="1">
    <citation type="submission" date="2020-08" db="EMBL/GenBank/DDBJ databases">
        <title>Genomic Encyclopedia of Type Strains, Phase IV (KMG-IV): sequencing the most valuable type-strain genomes for metagenomic binning, comparative biology and taxonomic classification.</title>
        <authorList>
            <person name="Goeker M."/>
        </authorList>
    </citation>
    <scope>NUCLEOTIDE SEQUENCE [LARGE SCALE GENOMIC DNA]</scope>
    <source>
        <strain evidence="8 9">DSM 27057</strain>
    </source>
</reference>
<evidence type="ECO:0000256" key="3">
    <source>
        <dbReference type="ARBA" id="ARBA00022748"/>
    </source>
</evidence>
<evidence type="ECO:0000256" key="6">
    <source>
        <dbReference type="SAM" id="Phobius"/>
    </source>
</evidence>
<comment type="similarity">
    <text evidence="2">Belongs to the thioredoxin family. DsbE subfamily.</text>
</comment>
<dbReference type="NCBIfam" id="TIGR00385">
    <property type="entry name" value="dsbE"/>
    <property type="match status" value="1"/>
</dbReference>
<dbReference type="AlphaFoldDB" id="A0A7W6CHB0"/>
<gene>
    <name evidence="8" type="ORF">GGR38_001573</name>
</gene>
<dbReference type="GO" id="GO:0030288">
    <property type="term" value="C:outer membrane-bounded periplasmic space"/>
    <property type="evidence" value="ECO:0007669"/>
    <property type="project" value="InterPro"/>
</dbReference>
<dbReference type="SUPFAM" id="SSF52833">
    <property type="entry name" value="Thioredoxin-like"/>
    <property type="match status" value="1"/>
</dbReference>
<feature type="domain" description="Thioredoxin" evidence="7">
    <location>
        <begin position="43"/>
        <end position="183"/>
    </location>
</feature>
<dbReference type="GO" id="GO:0017004">
    <property type="term" value="P:cytochrome complex assembly"/>
    <property type="evidence" value="ECO:0007669"/>
    <property type="project" value="UniProtKB-KW"/>
</dbReference>
<evidence type="ECO:0000256" key="1">
    <source>
        <dbReference type="ARBA" id="ARBA00004196"/>
    </source>
</evidence>
<keyword evidence="6" id="KW-0472">Membrane</keyword>
<keyword evidence="6" id="KW-1133">Transmembrane helix</keyword>
<keyword evidence="6" id="KW-0812">Transmembrane</keyword>
<evidence type="ECO:0000256" key="2">
    <source>
        <dbReference type="ARBA" id="ARBA00007758"/>
    </source>
</evidence>
<organism evidence="8 9">
    <name type="scientific">Novosphingobium sediminicola</name>
    <dbReference type="NCBI Taxonomy" id="563162"/>
    <lineage>
        <taxon>Bacteria</taxon>
        <taxon>Pseudomonadati</taxon>
        <taxon>Pseudomonadota</taxon>
        <taxon>Alphaproteobacteria</taxon>
        <taxon>Sphingomonadales</taxon>
        <taxon>Sphingomonadaceae</taxon>
        <taxon>Novosphingobium</taxon>
    </lineage>
</organism>
<dbReference type="InterPro" id="IPR013766">
    <property type="entry name" value="Thioredoxin_domain"/>
</dbReference>
<proteinExistence type="inferred from homology"/>
<keyword evidence="4" id="KW-1015">Disulfide bond</keyword>
<keyword evidence="5" id="KW-0676">Redox-active center</keyword>
<keyword evidence="9" id="KW-1185">Reference proteome</keyword>
<dbReference type="PANTHER" id="PTHR42852">
    <property type="entry name" value="THIOL:DISULFIDE INTERCHANGE PROTEIN DSBE"/>
    <property type="match status" value="1"/>
</dbReference>